<protein>
    <submittedName>
        <fullName evidence="1">Nucleotidyl transferase AbiEii/AbiGii toxin family protein</fullName>
    </submittedName>
</protein>
<dbReference type="GO" id="GO:0016740">
    <property type="term" value="F:transferase activity"/>
    <property type="evidence" value="ECO:0007669"/>
    <property type="project" value="UniProtKB-KW"/>
</dbReference>
<reference evidence="1" key="1">
    <citation type="submission" date="2020-04" db="EMBL/GenBank/DDBJ databases">
        <authorList>
            <person name="Zhang T."/>
        </authorList>
    </citation>
    <scope>NUCLEOTIDE SEQUENCE</scope>
    <source>
        <strain evidence="1">HKST-UBA02</strain>
    </source>
</reference>
<dbReference type="Proteomes" id="UP000739538">
    <property type="component" value="Unassembled WGS sequence"/>
</dbReference>
<evidence type="ECO:0000313" key="2">
    <source>
        <dbReference type="Proteomes" id="UP000739538"/>
    </source>
</evidence>
<sequence>MMGKPSDIGASVTARLLNRARSTGEDFQTLLTLFCLERFLYRVGVSPLRDQFVLKGALLLRVWTDHPYRATRDLDLLRRGDDSHDAIARDVRAICTVPVESDGVEFDTSRLGIEPIRADDEYAGVRVTLPVRCGTAKLTLQIDIGVGDSVWPPPSSATYPTLLDFAAPEVLSYPKEAVVAEKLEALVVLGDRNSRIKDFFDLRYLATSFAFDRMTLAEAVRRTFHQRGTPIPTEPPIGLTPEYWNNPSRPTQVNAFARRARIEVSTVPGAEFAELLAVFLLPVLQDVRSGQHRDGMWDHVSGSWRPGVGQGAADT</sequence>
<accession>A0A956NHN7</accession>
<reference evidence="1" key="2">
    <citation type="journal article" date="2021" name="Microbiome">
        <title>Successional dynamics and alternative stable states in a saline activated sludge microbial community over 9 years.</title>
        <authorList>
            <person name="Wang Y."/>
            <person name="Ye J."/>
            <person name="Ju F."/>
            <person name="Liu L."/>
            <person name="Boyd J.A."/>
            <person name="Deng Y."/>
            <person name="Parks D.H."/>
            <person name="Jiang X."/>
            <person name="Yin X."/>
            <person name="Woodcroft B.J."/>
            <person name="Tyson G.W."/>
            <person name="Hugenholtz P."/>
            <person name="Polz M.F."/>
            <person name="Zhang T."/>
        </authorList>
    </citation>
    <scope>NUCLEOTIDE SEQUENCE</scope>
    <source>
        <strain evidence="1">HKST-UBA02</strain>
    </source>
</reference>
<organism evidence="1 2">
    <name type="scientific">Eiseniibacteriota bacterium</name>
    <dbReference type="NCBI Taxonomy" id="2212470"/>
    <lineage>
        <taxon>Bacteria</taxon>
        <taxon>Candidatus Eiseniibacteriota</taxon>
    </lineage>
</organism>
<dbReference type="InterPro" id="IPR014942">
    <property type="entry name" value="AbiEii"/>
</dbReference>
<comment type="caution">
    <text evidence="1">The sequence shown here is derived from an EMBL/GenBank/DDBJ whole genome shotgun (WGS) entry which is preliminary data.</text>
</comment>
<dbReference type="Pfam" id="PF08843">
    <property type="entry name" value="AbiEii"/>
    <property type="match status" value="1"/>
</dbReference>
<evidence type="ECO:0000313" key="1">
    <source>
        <dbReference type="EMBL" id="MCA9759610.1"/>
    </source>
</evidence>
<dbReference type="EMBL" id="JAGQHS010000410">
    <property type="protein sequence ID" value="MCA9759610.1"/>
    <property type="molecule type" value="Genomic_DNA"/>
</dbReference>
<gene>
    <name evidence="1" type="ORF">KDA27_27690</name>
</gene>
<proteinExistence type="predicted"/>
<keyword evidence="1" id="KW-0808">Transferase</keyword>
<name>A0A956NHN7_UNCEI</name>
<dbReference type="AlphaFoldDB" id="A0A956NHN7"/>